<name>A0A0F9H4H6_9ZZZZ</name>
<dbReference type="PANTHER" id="PTHR35272">
    <property type="entry name" value="THIOL:DISULFIDE INTERCHANGE PROTEIN DSBC-RELATED"/>
    <property type="match status" value="1"/>
</dbReference>
<proteinExistence type="predicted"/>
<gene>
    <name evidence="2" type="ORF">LCGC14_1749000</name>
</gene>
<reference evidence="2" key="1">
    <citation type="journal article" date="2015" name="Nature">
        <title>Complex archaea that bridge the gap between prokaryotes and eukaryotes.</title>
        <authorList>
            <person name="Spang A."/>
            <person name="Saw J.H."/>
            <person name="Jorgensen S.L."/>
            <person name="Zaremba-Niedzwiedzka K."/>
            <person name="Martijn J."/>
            <person name="Lind A.E."/>
            <person name="van Eijk R."/>
            <person name="Schleper C."/>
            <person name="Guy L."/>
            <person name="Ettema T.J."/>
        </authorList>
    </citation>
    <scope>NUCLEOTIDE SEQUENCE</scope>
</reference>
<dbReference type="Gene3D" id="3.10.450.70">
    <property type="entry name" value="Disulphide bond isomerase, DsbC/G, N-terminal"/>
    <property type="match status" value="1"/>
</dbReference>
<dbReference type="AlphaFoldDB" id="A0A0F9H4H6"/>
<dbReference type="InterPro" id="IPR018950">
    <property type="entry name" value="DiS-bond_isomerase_DsbC/G_N"/>
</dbReference>
<evidence type="ECO:0000259" key="1">
    <source>
        <dbReference type="Pfam" id="PF10411"/>
    </source>
</evidence>
<dbReference type="PANTHER" id="PTHR35272:SF3">
    <property type="entry name" value="THIOL:DISULFIDE INTERCHANGE PROTEIN DSBC"/>
    <property type="match status" value="1"/>
</dbReference>
<dbReference type="EMBL" id="LAZR01016105">
    <property type="protein sequence ID" value="KKM05940.1"/>
    <property type="molecule type" value="Genomic_DNA"/>
</dbReference>
<feature type="domain" description="Disulphide bond isomerase DsbC/G N-terminal" evidence="1">
    <location>
        <begin position="28"/>
        <end position="99"/>
    </location>
</feature>
<dbReference type="InterPro" id="IPR051470">
    <property type="entry name" value="Thiol:disulfide_interchange"/>
</dbReference>
<protein>
    <recommendedName>
        <fullName evidence="1">Disulphide bond isomerase DsbC/G N-terminal domain-containing protein</fullName>
    </recommendedName>
</protein>
<organism evidence="2">
    <name type="scientific">marine sediment metagenome</name>
    <dbReference type="NCBI Taxonomy" id="412755"/>
    <lineage>
        <taxon>unclassified sequences</taxon>
        <taxon>metagenomes</taxon>
        <taxon>ecological metagenomes</taxon>
    </lineage>
</organism>
<dbReference type="Pfam" id="PF10411">
    <property type="entry name" value="DsbC_N"/>
    <property type="match status" value="1"/>
</dbReference>
<sequence length="138" mass="14980">MLKRMLRALLAGALLILFISAAFAEEAEQITVTAAQAQEALKAILPDVKVISTEPSVIAGVWEVAFISRGDRGIVYIDETRQNIFIGSIIGLTTGINYTKKKFESINTVDFASISLEDSVILGNPDAEHKVVVFDDPD</sequence>
<comment type="caution">
    <text evidence="2">The sequence shown here is derived from an EMBL/GenBank/DDBJ whole genome shotgun (WGS) entry which is preliminary data.</text>
</comment>
<evidence type="ECO:0000313" key="2">
    <source>
        <dbReference type="EMBL" id="KKM05940.1"/>
    </source>
</evidence>
<dbReference type="InterPro" id="IPR009094">
    <property type="entry name" value="DiS-bond_isomerase_DsbC/G_N_sf"/>
</dbReference>
<dbReference type="GO" id="GO:0042597">
    <property type="term" value="C:periplasmic space"/>
    <property type="evidence" value="ECO:0007669"/>
    <property type="project" value="InterPro"/>
</dbReference>
<accession>A0A0F9H4H6</accession>